<reference evidence="1" key="1">
    <citation type="submission" date="2014-05" db="EMBL/GenBank/DDBJ databases">
        <authorList>
            <person name="Chronopoulou M."/>
        </authorList>
    </citation>
    <scope>NUCLEOTIDE SEQUENCE</scope>
    <source>
        <tissue evidence="1">Whole organism</tissue>
    </source>
</reference>
<accession>A0A0K2U8A5</accession>
<name>A0A0K2U8A5_LEPSM</name>
<proteinExistence type="predicted"/>
<protein>
    <submittedName>
        <fullName evidence="1">Uncharacterized protein</fullName>
    </submittedName>
</protein>
<dbReference type="AlphaFoldDB" id="A0A0K2U8A5"/>
<dbReference type="EMBL" id="HACA01017118">
    <property type="protein sequence ID" value="CDW34479.1"/>
    <property type="molecule type" value="Transcribed_RNA"/>
</dbReference>
<organism evidence="1">
    <name type="scientific">Lepeophtheirus salmonis</name>
    <name type="common">Salmon louse</name>
    <name type="synonym">Caligus salmonis</name>
    <dbReference type="NCBI Taxonomy" id="72036"/>
    <lineage>
        <taxon>Eukaryota</taxon>
        <taxon>Metazoa</taxon>
        <taxon>Ecdysozoa</taxon>
        <taxon>Arthropoda</taxon>
        <taxon>Crustacea</taxon>
        <taxon>Multicrustacea</taxon>
        <taxon>Hexanauplia</taxon>
        <taxon>Copepoda</taxon>
        <taxon>Siphonostomatoida</taxon>
        <taxon>Caligidae</taxon>
        <taxon>Lepeophtheirus</taxon>
    </lineage>
</organism>
<sequence length="38" mass="4230">MSPPDVSSILLLVSFENTNKRLLIIALHLKYFGIICLG</sequence>
<evidence type="ECO:0000313" key="1">
    <source>
        <dbReference type="EMBL" id="CDW34479.1"/>
    </source>
</evidence>